<name>A0A3N4KA09_9PEZI</name>
<sequence length="361" mass="40083">MGLVHDVIEQEAKSTYRNLCSDEDVPRSVAICPQRRCVAFGCHGGIELHWVDALTGQDLNRWFPLTAPSDFLYFLPPRRGIDSAKKLRLISSAVHPREASPLTKRFGVTRGSLASWGAWEPKAGQSDHFQAVPLSDGYHILFMDPETGRLCLGSDAPLGVPTKLLRKIWFIPPPDPSESDEMRCKRHGDFANAWQAENQGIGRFFRPSVYASGADMRFGVRVVAAYGDHIVLFSIPSDIFAGYMRDNGQRYQGINADTTPYHESEDSRTFSESSEEPWKPVTVNGCYIGTVRRIIDLAVDSGPNMAVYTFSADGLVNVFQLEKTNATPYAGDQMKVTQLVSQRNGDIVVDEGEITELMDST</sequence>
<accession>A0A3N4KA09</accession>
<evidence type="ECO:0000313" key="2">
    <source>
        <dbReference type="EMBL" id="RPB07337.1"/>
    </source>
</evidence>
<dbReference type="STRING" id="1392247.A0A3N4KA09"/>
<dbReference type="AlphaFoldDB" id="A0A3N4KA09"/>
<dbReference type="EMBL" id="ML119186">
    <property type="protein sequence ID" value="RPB07337.1"/>
    <property type="molecule type" value="Genomic_DNA"/>
</dbReference>
<reference evidence="2 3" key="1">
    <citation type="journal article" date="2018" name="Nat. Ecol. Evol.">
        <title>Pezizomycetes genomes reveal the molecular basis of ectomycorrhizal truffle lifestyle.</title>
        <authorList>
            <person name="Murat C."/>
            <person name="Payen T."/>
            <person name="Noel B."/>
            <person name="Kuo A."/>
            <person name="Morin E."/>
            <person name="Chen J."/>
            <person name="Kohler A."/>
            <person name="Krizsan K."/>
            <person name="Balestrini R."/>
            <person name="Da Silva C."/>
            <person name="Montanini B."/>
            <person name="Hainaut M."/>
            <person name="Levati E."/>
            <person name="Barry K.W."/>
            <person name="Belfiori B."/>
            <person name="Cichocki N."/>
            <person name="Clum A."/>
            <person name="Dockter R.B."/>
            <person name="Fauchery L."/>
            <person name="Guy J."/>
            <person name="Iotti M."/>
            <person name="Le Tacon F."/>
            <person name="Lindquist E.A."/>
            <person name="Lipzen A."/>
            <person name="Malagnac F."/>
            <person name="Mello A."/>
            <person name="Molinier V."/>
            <person name="Miyauchi S."/>
            <person name="Poulain J."/>
            <person name="Riccioni C."/>
            <person name="Rubini A."/>
            <person name="Sitrit Y."/>
            <person name="Splivallo R."/>
            <person name="Traeger S."/>
            <person name="Wang M."/>
            <person name="Zifcakova L."/>
            <person name="Wipf D."/>
            <person name="Zambonelli A."/>
            <person name="Paolocci F."/>
            <person name="Nowrousian M."/>
            <person name="Ottonello S."/>
            <person name="Baldrian P."/>
            <person name="Spatafora J.W."/>
            <person name="Henrissat B."/>
            <person name="Nagy L.G."/>
            <person name="Aury J.M."/>
            <person name="Wincker P."/>
            <person name="Grigoriev I.V."/>
            <person name="Bonfante P."/>
            <person name="Martin F.M."/>
        </authorList>
    </citation>
    <scope>NUCLEOTIDE SEQUENCE [LARGE SCALE GENOMIC DNA]</scope>
    <source>
        <strain evidence="2 3">CCBAS932</strain>
    </source>
</reference>
<feature type="region of interest" description="Disordered" evidence="1">
    <location>
        <begin position="255"/>
        <end position="276"/>
    </location>
</feature>
<dbReference type="Proteomes" id="UP000277580">
    <property type="component" value="Unassembled WGS sequence"/>
</dbReference>
<evidence type="ECO:0000313" key="3">
    <source>
        <dbReference type="Proteomes" id="UP000277580"/>
    </source>
</evidence>
<feature type="compositionally biased region" description="Basic and acidic residues" evidence="1">
    <location>
        <begin position="260"/>
        <end position="269"/>
    </location>
</feature>
<gene>
    <name evidence="2" type="ORF">P167DRAFT_555815</name>
</gene>
<proteinExistence type="predicted"/>
<organism evidence="2 3">
    <name type="scientific">Morchella conica CCBAS932</name>
    <dbReference type="NCBI Taxonomy" id="1392247"/>
    <lineage>
        <taxon>Eukaryota</taxon>
        <taxon>Fungi</taxon>
        <taxon>Dikarya</taxon>
        <taxon>Ascomycota</taxon>
        <taxon>Pezizomycotina</taxon>
        <taxon>Pezizomycetes</taxon>
        <taxon>Pezizales</taxon>
        <taxon>Morchellaceae</taxon>
        <taxon>Morchella</taxon>
    </lineage>
</organism>
<dbReference type="OrthoDB" id="1689567at2759"/>
<protein>
    <submittedName>
        <fullName evidence="2">Uncharacterized protein</fullName>
    </submittedName>
</protein>
<keyword evidence="3" id="KW-1185">Reference proteome</keyword>
<evidence type="ECO:0000256" key="1">
    <source>
        <dbReference type="SAM" id="MobiDB-lite"/>
    </source>
</evidence>
<dbReference type="SUPFAM" id="SSF69322">
    <property type="entry name" value="Tricorn protease domain 2"/>
    <property type="match status" value="1"/>
</dbReference>
<dbReference type="InParanoid" id="A0A3N4KA09"/>